<evidence type="ECO:0000313" key="2">
    <source>
        <dbReference type="Proteomes" id="UP000294547"/>
    </source>
</evidence>
<dbReference type="EMBL" id="SNXY01000007">
    <property type="protein sequence ID" value="TDP85337.1"/>
    <property type="molecule type" value="Genomic_DNA"/>
</dbReference>
<dbReference type="InterPro" id="IPR008318">
    <property type="entry name" value="UCP030820"/>
</dbReference>
<keyword evidence="2" id="KW-1185">Reference proteome</keyword>
<evidence type="ECO:0000313" key="1">
    <source>
        <dbReference type="EMBL" id="TDP85337.1"/>
    </source>
</evidence>
<reference evidence="1 2" key="1">
    <citation type="submission" date="2019-03" db="EMBL/GenBank/DDBJ databases">
        <title>Genomic Encyclopedia of Type Strains, Phase IV (KMG-IV): sequencing the most valuable type-strain genomes for metagenomic binning, comparative biology and taxonomic classification.</title>
        <authorList>
            <person name="Goeker M."/>
        </authorList>
    </citation>
    <scope>NUCLEOTIDE SEQUENCE [LARGE SCALE GENOMIC DNA]</scope>
    <source>
        <strain evidence="1 2">DSM 102969</strain>
    </source>
</reference>
<dbReference type="Proteomes" id="UP000294547">
    <property type="component" value="Unassembled WGS sequence"/>
</dbReference>
<dbReference type="Pfam" id="PF06073">
    <property type="entry name" value="DUF934"/>
    <property type="match status" value="1"/>
</dbReference>
<name>A0A4R6RHM4_9HYPH</name>
<comment type="caution">
    <text evidence="1">The sequence shown here is derived from an EMBL/GenBank/DDBJ whole genome shotgun (WGS) entry which is preliminary data.</text>
</comment>
<organism evidence="1 2">
    <name type="scientific">Oharaeibacter diazotrophicus</name>
    <dbReference type="NCBI Taxonomy" id="1920512"/>
    <lineage>
        <taxon>Bacteria</taxon>
        <taxon>Pseudomonadati</taxon>
        <taxon>Pseudomonadota</taxon>
        <taxon>Alphaproteobacteria</taxon>
        <taxon>Hyphomicrobiales</taxon>
        <taxon>Pleomorphomonadaceae</taxon>
        <taxon>Oharaeibacter</taxon>
    </lineage>
</organism>
<dbReference type="RefSeq" id="WP_126541192.1">
    <property type="nucleotide sequence ID" value="NZ_BSPM01000004.1"/>
</dbReference>
<dbReference type="AlphaFoldDB" id="A0A4R6RHM4"/>
<sequence>MTIRTTITTAEPATEGADVWRNGRFEADGWRRLADDEAIPAEGGVLLPVARFLGEAAADTLGNKPVGVVVGPADRVRDLVPHFDRLAVIAVDFPKYNDGRGFSHATLLRRAGYAGELRAVGNVLIDQVTMMRRVGFDALEVRHAVTRRYLAEGRDPAPTLYYQPATAVEAPVGTRPWLRRPETID</sequence>
<dbReference type="OrthoDB" id="9800421at2"/>
<dbReference type="PIRSF" id="PIRSF030820">
    <property type="entry name" value="UCP030820"/>
    <property type="match status" value="1"/>
</dbReference>
<proteinExistence type="predicted"/>
<protein>
    <submittedName>
        <fullName evidence="1">Uncharacterized protein (DUF934 family)</fullName>
    </submittedName>
</protein>
<gene>
    <name evidence="1" type="ORF">EDD54_2189</name>
</gene>
<accession>A0A4R6RHM4</accession>